<dbReference type="PANTHER" id="PTHR33393:SF12">
    <property type="entry name" value="CAPSULE BIOSYNTHESIS PROTEIN CAPA"/>
    <property type="match status" value="1"/>
</dbReference>
<keyword evidence="2" id="KW-0812">Transmembrane</keyword>
<organism evidence="4 5">
    <name type="scientific">Bacillus mesophilus</name>
    <dbReference type="NCBI Taxonomy" id="1808955"/>
    <lineage>
        <taxon>Bacteria</taxon>
        <taxon>Bacillati</taxon>
        <taxon>Bacillota</taxon>
        <taxon>Bacilli</taxon>
        <taxon>Bacillales</taxon>
        <taxon>Bacillaceae</taxon>
        <taxon>Bacillus</taxon>
    </lineage>
</organism>
<evidence type="ECO:0000313" key="4">
    <source>
        <dbReference type="EMBL" id="NEY73571.1"/>
    </source>
</evidence>
<evidence type="ECO:0000259" key="3">
    <source>
        <dbReference type="SMART" id="SM00854"/>
    </source>
</evidence>
<dbReference type="Gene3D" id="3.60.21.10">
    <property type="match status" value="1"/>
</dbReference>
<dbReference type="InterPro" id="IPR052169">
    <property type="entry name" value="CW_Biosynth-Accessory"/>
</dbReference>
<feature type="transmembrane region" description="Helical" evidence="2">
    <location>
        <begin position="5"/>
        <end position="24"/>
    </location>
</feature>
<dbReference type="InterPro" id="IPR029052">
    <property type="entry name" value="Metallo-depent_PP-like"/>
</dbReference>
<gene>
    <name evidence="4" type="ORF">G4D63_17790</name>
</gene>
<dbReference type="PANTHER" id="PTHR33393">
    <property type="entry name" value="POLYGLUTAMINE SYNTHESIS ACCESSORY PROTEIN RV0574C-RELATED"/>
    <property type="match status" value="1"/>
</dbReference>
<name>A0A6M0QAZ6_9BACI</name>
<comment type="similarity">
    <text evidence="1">Belongs to the CapA family.</text>
</comment>
<keyword evidence="5" id="KW-1185">Reference proteome</keyword>
<sequence length="386" mass="42849">MNKRILFISISSFVLLSVIFVLFIQKTEPSLVTNDPIKVHLAKENNLTSKDFKSSATISAVGDILIHSLVYNAAKTNTGYDFSPMFSEVKPYLENADLTFANQETMIGGQELGLSTYPRFNSPYELADTLKDSGVDIVSIANNHTIDRGVQAVQNATNYYDKIGMQYTGGYASKEDSQVIRTIKRNGISFSFLAYTYGTNGIPIPEEHPYIVNLIDLPKIAKDIELAKEISDVVVVSLHFGNEYQRMPSEEQRQIATEVIAAGADLILGHHPHVLQPMEWVKTENGNKGFVVYSLGNFLSGQKSIYREIGGIFTLTVNKEVSNGKRTITLQDPSFISTYVSKSHRYKVVPLENASQYGLSGATTIFEEITAHMNQLLPEKEIAQAD</sequence>
<dbReference type="Proteomes" id="UP000481043">
    <property type="component" value="Unassembled WGS sequence"/>
</dbReference>
<feature type="domain" description="Capsule synthesis protein CapA" evidence="3">
    <location>
        <begin position="57"/>
        <end position="302"/>
    </location>
</feature>
<dbReference type="Pfam" id="PF09587">
    <property type="entry name" value="PGA_cap"/>
    <property type="match status" value="1"/>
</dbReference>
<dbReference type="RefSeq" id="WP_163181250.1">
    <property type="nucleotide sequence ID" value="NZ_JAAIWM010000008.1"/>
</dbReference>
<dbReference type="SUPFAM" id="SSF56300">
    <property type="entry name" value="Metallo-dependent phosphatases"/>
    <property type="match status" value="1"/>
</dbReference>
<protein>
    <submittedName>
        <fullName evidence="4">CapA family protein</fullName>
    </submittedName>
</protein>
<accession>A0A6M0QAZ6</accession>
<keyword evidence="2" id="KW-0472">Membrane</keyword>
<dbReference type="EMBL" id="JAAIWM010000008">
    <property type="protein sequence ID" value="NEY73571.1"/>
    <property type="molecule type" value="Genomic_DNA"/>
</dbReference>
<evidence type="ECO:0000313" key="5">
    <source>
        <dbReference type="Proteomes" id="UP000481043"/>
    </source>
</evidence>
<reference evidence="4 5" key="1">
    <citation type="submission" date="2020-02" db="EMBL/GenBank/DDBJ databases">
        <title>Bacillus aquiflavi sp. nov., isolated from yellow water of strong flavor Chinese baijiu in Yibin region of China.</title>
        <authorList>
            <person name="Xie J."/>
        </authorList>
    </citation>
    <scope>NUCLEOTIDE SEQUENCE [LARGE SCALE GENOMIC DNA]</scope>
    <source>
        <strain evidence="4 5">SA4</strain>
    </source>
</reference>
<dbReference type="InterPro" id="IPR019079">
    <property type="entry name" value="Capsule_synth_CapA"/>
</dbReference>
<evidence type="ECO:0000256" key="1">
    <source>
        <dbReference type="ARBA" id="ARBA00005662"/>
    </source>
</evidence>
<evidence type="ECO:0000256" key="2">
    <source>
        <dbReference type="SAM" id="Phobius"/>
    </source>
</evidence>
<dbReference type="AlphaFoldDB" id="A0A6M0QAZ6"/>
<dbReference type="CDD" id="cd07381">
    <property type="entry name" value="MPP_CapA"/>
    <property type="match status" value="1"/>
</dbReference>
<keyword evidence="2" id="KW-1133">Transmembrane helix</keyword>
<proteinExistence type="inferred from homology"/>
<dbReference type="SMART" id="SM00854">
    <property type="entry name" value="PGA_cap"/>
    <property type="match status" value="1"/>
</dbReference>
<comment type="caution">
    <text evidence="4">The sequence shown here is derived from an EMBL/GenBank/DDBJ whole genome shotgun (WGS) entry which is preliminary data.</text>
</comment>